<dbReference type="Proteomes" id="UP001594288">
    <property type="component" value="Unassembled WGS sequence"/>
</dbReference>
<keyword evidence="1" id="KW-0732">Signal</keyword>
<evidence type="ECO:0000313" key="3">
    <source>
        <dbReference type="Proteomes" id="UP001594288"/>
    </source>
</evidence>
<proteinExistence type="predicted"/>
<organism evidence="2 3">
    <name type="scientific">Eiseniibacteriota bacterium</name>
    <dbReference type="NCBI Taxonomy" id="2212470"/>
    <lineage>
        <taxon>Bacteria</taxon>
        <taxon>Candidatus Eiseniibacteriota</taxon>
    </lineage>
</organism>
<reference evidence="2 3" key="1">
    <citation type="submission" date="2024-09" db="EMBL/GenBank/DDBJ databases">
        <authorList>
            <person name="D'Angelo T."/>
        </authorList>
    </citation>
    <scope>NUCLEOTIDE SEQUENCE [LARGE SCALE GENOMIC DNA]</scope>
    <source>
        <strain evidence="2">SAG AM-311-F02</strain>
    </source>
</reference>
<feature type="chain" id="PRO_5046044654" description="Secreted protein" evidence="1">
    <location>
        <begin position="29"/>
        <end position="93"/>
    </location>
</feature>
<dbReference type="EMBL" id="JBHPEI010000056">
    <property type="protein sequence ID" value="MFC1800028.1"/>
    <property type="molecule type" value="Genomic_DNA"/>
</dbReference>
<evidence type="ECO:0000256" key="1">
    <source>
        <dbReference type="SAM" id="SignalP"/>
    </source>
</evidence>
<keyword evidence="3" id="KW-1185">Reference proteome</keyword>
<evidence type="ECO:0000313" key="2">
    <source>
        <dbReference type="EMBL" id="MFC1800028.1"/>
    </source>
</evidence>
<comment type="caution">
    <text evidence="2">The sequence shown here is derived from an EMBL/GenBank/DDBJ whole genome shotgun (WGS) entry which is preliminary data.</text>
</comment>
<name>A0ABV6YPN0_UNCEI</name>
<sequence>MAKKFLFVCTGVLMLAIAYHLVSPVEVAQSQEGEQPVLMCGDGYGCVIVMTDLGNLYISCGGPNWGSYGTWPGDLPTSTQSTTWGQIKTQYGE</sequence>
<accession>A0ABV6YPN0</accession>
<evidence type="ECO:0008006" key="4">
    <source>
        <dbReference type="Google" id="ProtNLM"/>
    </source>
</evidence>
<feature type="signal peptide" evidence="1">
    <location>
        <begin position="1"/>
        <end position="28"/>
    </location>
</feature>
<gene>
    <name evidence="2" type="ORF">ACFL2Z_03850</name>
</gene>
<protein>
    <recommendedName>
        <fullName evidence="4">Secreted protein</fullName>
    </recommendedName>
</protein>